<dbReference type="EMBL" id="JAAAHW010005437">
    <property type="protein sequence ID" value="KAF9968822.1"/>
    <property type="molecule type" value="Genomic_DNA"/>
</dbReference>
<dbReference type="CDD" id="cd17043">
    <property type="entry name" value="RA"/>
    <property type="match status" value="1"/>
</dbReference>
<dbReference type="Pfam" id="PF00788">
    <property type="entry name" value="RA"/>
    <property type="match status" value="1"/>
</dbReference>
<evidence type="ECO:0000313" key="3">
    <source>
        <dbReference type="EMBL" id="KAF9968822.1"/>
    </source>
</evidence>
<feature type="region of interest" description="Disordered" evidence="1">
    <location>
        <begin position="1"/>
        <end position="249"/>
    </location>
</feature>
<evidence type="ECO:0000313" key="4">
    <source>
        <dbReference type="Proteomes" id="UP000749646"/>
    </source>
</evidence>
<feature type="compositionally biased region" description="Polar residues" evidence="1">
    <location>
        <begin position="217"/>
        <end position="247"/>
    </location>
</feature>
<sequence length="312" mass="33527">MDSEDEDEEAIVTNRHRRPLLDDDDLLFSDEPRKISLTPSIARDDANSVKLQSPPDKAMKLREDESSNTTSIRTGGMSSQNQRQHQSASGGLSPGPESEEANRQQMQKRVQEQTDTRLTVVLGEAASQGSGIKSPSKEDNEQPAETVKKPGKFKSLFGVGKGSKEKEKERKEKERLEKERQKNSTSAKASSSSGGISVSSNNNGNNGNDSGAFRARANSNGSVASFGVNSQSTPLSPTFPQNENGDSPQDLIALRVYPGNVDFGASMYKSVVVSPTTMASEVANQAVVKFKLAPDGVASTPDFYLTVRGVDG</sequence>
<dbReference type="OrthoDB" id="196165at2759"/>
<feature type="domain" description="Ras-associating" evidence="2">
    <location>
        <begin position="254"/>
        <end position="306"/>
    </location>
</feature>
<gene>
    <name evidence="3" type="ORF">BGZ65_012563</name>
</gene>
<keyword evidence="4" id="KW-1185">Reference proteome</keyword>
<dbReference type="GO" id="GO:0007165">
    <property type="term" value="P:signal transduction"/>
    <property type="evidence" value="ECO:0007669"/>
    <property type="project" value="InterPro"/>
</dbReference>
<evidence type="ECO:0000259" key="2">
    <source>
        <dbReference type="Pfam" id="PF00788"/>
    </source>
</evidence>
<dbReference type="InterPro" id="IPR000159">
    <property type="entry name" value="RA_dom"/>
</dbReference>
<dbReference type="AlphaFoldDB" id="A0A9P6JFR9"/>
<comment type="caution">
    <text evidence="3">The sequence shown here is derived from an EMBL/GenBank/DDBJ whole genome shotgun (WGS) entry which is preliminary data.</text>
</comment>
<protein>
    <recommendedName>
        <fullName evidence="2">Ras-associating domain-containing protein</fullName>
    </recommendedName>
</protein>
<organism evidence="3 4">
    <name type="scientific">Modicella reniformis</name>
    <dbReference type="NCBI Taxonomy" id="1440133"/>
    <lineage>
        <taxon>Eukaryota</taxon>
        <taxon>Fungi</taxon>
        <taxon>Fungi incertae sedis</taxon>
        <taxon>Mucoromycota</taxon>
        <taxon>Mortierellomycotina</taxon>
        <taxon>Mortierellomycetes</taxon>
        <taxon>Mortierellales</taxon>
        <taxon>Mortierellaceae</taxon>
        <taxon>Modicella</taxon>
    </lineage>
</organism>
<evidence type="ECO:0000256" key="1">
    <source>
        <dbReference type="SAM" id="MobiDB-lite"/>
    </source>
</evidence>
<feature type="compositionally biased region" description="Polar residues" evidence="1">
    <location>
        <begin position="67"/>
        <end position="90"/>
    </location>
</feature>
<proteinExistence type="predicted"/>
<feature type="compositionally biased region" description="Acidic residues" evidence="1">
    <location>
        <begin position="1"/>
        <end position="10"/>
    </location>
</feature>
<accession>A0A9P6JFR9</accession>
<name>A0A9P6JFR9_9FUNG</name>
<feature type="compositionally biased region" description="Basic and acidic residues" evidence="1">
    <location>
        <begin position="162"/>
        <end position="182"/>
    </location>
</feature>
<reference evidence="3" key="1">
    <citation type="journal article" date="2020" name="Fungal Divers.">
        <title>Resolving the Mortierellaceae phylogeny through synthesis of multi-gene phylogenetics and phylogenomics.</title>
        <authorList>
            <person name="Vandepol N."/>
            <person name="Liber J."/>
            <person name="Desiro A."/>
            <person name="Na H."/>
            <person name="Kennedy M."/>
            <person name="Barry K."/>
            <person name="Grigoriev I.V."/>
            <person name="Miller A.N."/>
            <person name="O'Donnell K."/>
            <person name="Stajich J.E."/>
            <person name="Bonito G."/>
        </authorList>
    </citation>
    <scope>NUCLEOTIDE SEQUENCE</scope>
    <source>
        <strain evidence="3">MES-2147</strain>
    </source>
</reference>
<feature type="compositionally biased region" description="Low complexity" evidence="1">
    <location>
        <begin position="183"/>
        <end position="212"/>
    </location>
</feature>
<feature type="non-terminal residue" evidence="3">
    <location>
        <position position="312"/>
    </location>
</feature>
<dbReference type="Proteomes" id="UP000749646">
    <property type="component" value="Unassembled WGS sequence"/>
</dbReference>